<proteinExistence type="predicted"/>
<feature type="domain" description="Secretion system C-terminal sorting" evidence="2">
    <location>
        <begin position="641"/>
        <end position="707"/>
    </location>
</feature>
<sequence>MGCKSYPIFDLTSQKTALLGNLNPAETTVSFHLSQTDATTNANPIPNPTAYVSETVKTIYARIDNKGAVTTNYFKLDFNPDLLFIWTIQPIKCTGEKAVLDVIAHGGQGPYYYSIDNGQNYTNYNRFFNLDPGTYYLFVKDAANCRPQPAVIQIFPATNPLVVSVTNTKIAECAADYKSTITVAASGGQGPYLYSLDNSYEYQESNIFSGTPGAHFIQTFDKSGCIVTTNFTIESPAELAVTTSITKAAFCGGMDSVTINATGGKAPYTYSFTKGATYSDINTKELPPENYTLYVKDSNGCVTTKNITVERYNSTLNSSLSFKQISCLNDKGWIKVQTIGGVLPYKYSLNGLPYESNNTFNDLVPGSYNVSTKDAYGCVITSNVVINSYSPIIGDAAVQAVTCFGSTNGSINVNASGGTFPLKYSLSNTSGLIIPQSTNNVFKNLPAGHYTVQIIDTNGCLLSIEAKISEPSILEASILTENRDITINATGGTKNYEYSLDGVNFQSSNTFTNLNYGTYHVSVKDENTCLTTLTTTLNPPSPLLDGKTVIIADFKAGQTLGDLVVEGQNIKWYSSANSSTGKTSKSAETSLPLSTVLVDGVTYYASQTINGIESKERLAVTVKLNGSLSAPDFVLPNFKYYPNPVQHTLIVDNTANIDEIEILSVSGKSIVNKKINNTHSEIDLSHVASGFYFLKVKAEGKVKTFKIVKK</sequence>
<name>A0ABS8MB32_9FLAO</name>
<evidence type="ECO:0000256" key="1">
    <source>
        <dbReference type="ARBA" id="ARBA00022729"/>
    </source>
</evidence>
<keyword evidence="4" id="KW-1185">Reference proteome</keyword>
<protein>
    <submittedName>
        <fullName evidence="3">T9SS type A sorting domain-containing protein</fullName>
    </submittedName>
</protein>
<keyword evidence="1" id="KW-0732">Signal</keyword>
<gene>
    <name evidence="3" type="ORF">LNP81_06950</name>
</gene>
<dbReference type="InterPro" id="IPR026444">
    <property type="entry name" value="Secre_tail"/>
</dbReference>
<dbReference type="Pfam" id="PF18962">
    <property type="entry name" value="Por_Secre_tail"/>
    <property type="match status" value="1"/>
</dbReference>
<dbReference type="Proteomes" id="UP001430679">
    <property type="component" value="Unassembled WGS sequence"/>
</dbReference>
<comment type="caution">
    <text evidence="3">The sequence shown here is derived from an EMBL/GenBank/DDBJ whole genome shotgun (WGS) entry which is preliminary data.</text>
</comment>
<dbReference type="RefSeq" id="WP_230034502.1">
    <property type="nucleotide sequence ID" value="NZ_JAJJMM010000001.1"/>
</dbReference>
<dbReference type="InterPro" id="IPR025667">
    <property type="entry name" value="SprB_repeat"/>
</dbReference>
<evidence type="ECO:0000313" key="3">
    <source>
        <dbReference type="EMBL" id="MCC9062730.1"/>
    </source>
</evidence>
<evidence type="ECO:0000313" key="4">
    <source>
        <dbReference type="Proteomes" id="UP001430679"/>
    </source>
</evidence>
<dbReference type="NCBIfam" id="TIGR04183">
    <property type="entry name" value="Por_Secre_tail"/>
    <property type="match status" value="1"/>
</dbReference>
<evidence type="ECO:0000259" key="2">
    <source>
        <dbReference type="Pfam" id="PF18962"/>
    </source>
</evidence>
<organism evidence="3 4">
    <name type="scientific">Flavobacterium piscisymbiosum</name>
    <dbReference type="NCBI Taxonomy" id="2893753"/>
    <lineage>
        <taxon>Bacteria</taxon>
        <taxon>Pseudomonadati</taxon>
        <taxon>Bacteroidota</taxon>
        <taxon>Flavobacteriia</taxon>
        <taxon>Flavobacteriales</taxon>
        <taxon>Flavobacteriaceae</taxon>
        <taxon>Flavobacterium</taxon>
    </lineage>
</organism>
<dbReference type="Pfam" id="PF13573">
    <property type="entry name" value="SprB"/>
    <property type="match status" value="3"/>
</dbReference>
<reference evidence="3" key="1">
    <citation type="submission" date="2021-11" db="EMBL/GenBank/DDBJ databases">
        <title>Description of novel Flavobacterium species.</title>
        <authorList>
            <person name="Saticioglu I.B."/>
            <person name="Ay H."/>
            <person name="Altun S."/>
            <person name="Duman M."/>
        </authorList>
    </citation>
    <scope>NUCLEOTIDE SEQUENCE</scope>
    <source>
        <strain evidence="3">F-30</strain>
    </source>
</reference>
<accession>A0ABS8MB32</accession>
<dbReference type="EMBL" id="JAJJMM010000001">
    <property type="protein sequence ID" value="MCC9062730.1"/>
    <property type="molecule type" value="Genomic_DNA"/>
</dbReference>